<name>A0A9W6XGJ6_9STRA</name>
<evidence type="ECO:0000256" key="1">
    <source>
        <dbReference type="ARBA" id="ARBA00004613"/>
    </source>
</evidence>
<dbReference type="Pfam" id="PF16810">
    <property type="entry name" value="RXLR"/>
    <property type="match status" value="1"/>
</dbReference>
<evidence type="ECO:0000313" key="6">
    <source>
        <dbReference type="EMBL" id="GMF38037.1"/>
    </source>
</evidence>
<dbReference type="Proteomes" id="UP001165083">
    <property type="component" value="Unassembled WGS sequence"/>
</dbReference>
<keyword evidence="3 5" id="KW-0964">Secreted</keyword>
<evidence type="ECO:0000256" key="2">
    <source>
        <dbReference type="ARBA" id="ARBA00010400"/>
    </source>
</evidence>
<gene>
    <name evidence="6" type="ORF">Plil01_001595100</name>
</gene>
<evidence type="ECO:0000256" key="3">
    <source>
        <dbReference type="ARBA" id="ARBA00022525"/>
    </source>
</evidence>
<reference evidence="6" key="1">
    <citation type="submission" date="2023-04" db="EMBL/GenBank/DDBJ databases">
        <title>Phytophthora lilii NBRC 32176.</title>
        <authorList>
            <person name="Ichikawa N."/>
            <person name="Sato H."/>
            <person name="Tonouchi N."/>
        </authorList>
    </citation>
    <scope>NUCLEOTIDE SEQUENCE</scope>
    <source>
        <strain evidence="6">NBRC 32176</strain>
    </source>
</reference>
<feature type="chain" id="PRO_5041014172" description="RxLR effector protein" evidence="5">
    <location>
        <begin position="24"/>
        <end position="123"/>
    </location>
</feature>
<dbReference type="InterPro" id="IPR031825">
    <property type="entry name" value="RXLR"/>
</dbReference>
<keyword evidence="4 5" id="KW-0732">Signal</keyword>
<comment type="caution">
    <text evidence="6">The sequence shown here is derived from an EMBL/GenBank/DDBJ whole genome shotgun (WGS) entry which is preliminary data.</text>
</comment>
<dbReference type="AlphaFoldDB" id="A0A9W6XGJ6"/>
<organism evidence="6 7">
    <name type="scientific">Phytophthora lilii</name>
    <dbReference type="NCBI Taxonomy" id="2077276"/>
    <lineage>
        <taxon>Eukaryota</taxon>
        <taxon>Sar</taxon>
        <taxon>Stramenopiles</taxon>
        <taxon>Oomycota</taxon>
        <taxon>Peronosporomycetes</taxon>
        <taxon>Peronosporales</taxon>
        <taxon>Peronosporaceae</taxon>
        <taxon>Phytophthora</taxon>
    </lineage>
</organism>
<comment type="subcellular location">
    <subcellularLocation>
        <location evidence="1 5">Secreted</location>
    </subcellularLocation>
</comment>
<keyword evidence="7" id="KW-1185">Reference proteome</keyword>
<sequence>MRVCYTVLLAAATLLANVGEALASADLGQEQFSPMDQTGAALAKATTETNTGRFLRSHKTDDIEDEDDEERAGGWESLAAKLDDVLPQLAKVHKGFHGGLGSLTTNTAILGKARGNSAISAAE</sequence>
<protein>
    <recommendedName>
        <fullName evidence="5">RxLR effector protein</fullName>
    </recommendedName>
</protein>
<comment type="domain">
    <text evidence="5">The RxLR-dEER motif acts to carry the protein into the host cell cytoplasm through binding to cell surface phosphatidylinositol-3-phosphate.</text>
</comment>
<dbReference type="GO" id="GO:0005576">
    <property type="term" value="C:extracellular region"/>
    <property type="evidence" value="ECO:0007669"/>
    <property type="project" value="UniProtKB-SubCell"/>
</dbReference>
<dbReference type="EMBL" id="BSXW01001624">
    <property type="protein sequence ID" value="GMF38037.1"/>
    <property type="molecule type" value="Genomic_DNA"/>
</dbReference>
<accession>A0A9W6XGJ6</accession>
<evidence type="ECO:0000313" key="7">
    <source>
        <dbReference type="Proteomes" id="UP001165083"/>
    </source>
</evidence>
<evidence type="ECO:0000256" key="5">
    <source>
        <dbReference type="RuleBase" id="RU367124"/>
    </source>
</evidence>
<comment type="similarity">
    <text evidence="2 5">Belongs to the RxLR effector family.</text>
</comment>
<proteinExistence type="inferred from homology"/>
<comment type="function">
    <text evidence="5">Effector that suppresses plant defense responses during pathogen infection.</text>
</comment>
<evidence type="ECO:0000256" key="4">
    <source>
        <dbReference type="ARBA" id="ARBA00022729"/>
    </source>
</evidence>
<feature type="signal peptide" evidence="5">
    <location>
        <begin position="1"/>
        <end position="23"/>
    </location>
</feature>